<dbReference type="Proteomes" id="UP000516369">
    <property type="component" value="Chromosome"/>
</dbReference>
<reference evidence="1 2" key="1">
    <citation type="submission" date="2020-05" db="EMBL/GenBank/DDBJ databases">
        <title>Complete closed genome sequence of Defluviicoccus vanus.</title>
        <authorList>
            <person name="Bessarab I."/>
            <person name="Arumugam K."/>
            <person name="Maszenan A.M."/>
            <person name="Seviour R.J."/>
            <person name="Williams R.B."/>
        </authorList>
    </citation>
    <scope>NUCLEOTIDE SEQUENCE [LARGE SCALE GENOMIC DNA]</scope>
    <source>
        <strain evidence="1 2">Ben 114</strain>
    </source>
</reference>
<dbReference type="EMBL" id="CP053923">
    <property type="protein sequence ID" value="QNT68994.1"/>
    <property type="molecule type" value="Genomic_DNA"/>
</dbReference>
<keyword evidence="2" id="KW-1185">Reference proteome</keyword>
<accession>A0A7H1MZV8</accession>
<dbReference type="AlphaFoldDB" id="A0A7H1MZV8"/>
<proteinExistence type="predicted"/>
<evidence type="ECO:0000313" key="1">
    <source>
        <dbReference type="EMBL" id="QNT68994.1"/>
    </source>
</evidence>
<protein>
    <submittedName>
        <fullName evidence="1">Uncharacterized protein</fullName>
    </submittedName>
</protein>
<evidence type="ECO:0000313" key="2">
    <source>
        <dbReference type="Proteomes" id="UP000516369"/>
    </source>
</evidence>
<organism evidence="1 2">
    <name type="scientific">Defluviicoccus vanus</name>
    <dbReference type="NCBI Taxonomy" id="111831"/>
    <lineage>
        <taxon>Bacteria</taxon>
        <taxon>Pseudomonadati</taxon>
        <taxon>Pseudomonadota</taxon>
        <taxon>Alphaproteobacteria</taxon>
        <taxon>Rhodospirillales</taxon>
        <taxon>Rhodospirillaceae</taxon>
        <taxon>Defluviicoccus</taxon>
    </lineage>
</organism>
<gene>
    <name evidence="1" type="ORF">HQ394_06070</name>
</gene>
<sequence>MSTSRSYDVLLATSFVKKGSRGYKELQRIARRANRGAGEPGQNFATVWLAGGRPAFRFFNETAAAQFKLAASAGSLV</sequence>
<dbReference type="KEGG" id="dvn:HQ394_06070"/>
<name>A0A7H1MZV8_9PROT</name>
<dbReference type="RefSeq" id="WP_190262506.1">
    <property type="nucleotide sequence ID" value="NZ_CP053923.1"/>
</dbReference>